<dbReference type="Pfam" id="PF02233">
    <property type="entry name" value="PNTB"/>
    <property type="match status" value="1"/>
</dbReference>
<feature type="transmembrane region" description="Helical" evidence="2">
    <location>
        <begin position="40"/>
        <end position="61"/>
    </location>
</feature>
<feature type="non-terminal residue" evidence="4">
    <location>
        <position position="84"/>
    </location>
</feature>
<sequence>MTAMPQLVAVFNAFGGGASALVAIYQLMYSREPITGTFTLASIAFATVIGSLTFTGSFIAFGKLQGIVSTRPILLPLRNYLNLI</sequence>
<evidence type="ECO:0000313" key="4">
    <source>
        <dbReference type="EMBL" id="SVC72514.1"/>
    </source>
</evidence>
<keyword evidence="2" id="KW-0812">Transmembrane</keyword>
<gene>
    <name evidence="4" type="ORF">METZ01_LOCUS325368</name>
</gene>
<feature type="transmembrane region" description="Helical" evidence="2">
    <location>
        <begin position="7"/>
        <end position="28"/>
    </location>
</feature>
<feature type="domain" description="NADP transhydrogenase beta-like" evidence="3">
    <location>
        <begin position="1"/>
        <end position="83"/>
    </location>
</feature>
<reference evidence="4" key="1">
    <citation type="submission" date="2018-05" db="EMBL/GenBank/DDBJ databases">
        <authorList>
            <person name="Lanie J.A."/>
            <person name="Ng W.-L."/>
            <person name="Kazmierczak K.M."/>
            <person name="Andrzejewski T.M."/>
            <person name="Davidsen T.M."/>
            <person name="Wayne K.J."/>
            <person name="Tettelin H."/>
            <person name="Glass J.I."/>
            <person name="Rusch D."/>
            <person name="Podicherti R."/>
            <person name="Tsui H.-C.T."/>
            <person name="Winkler M.E."/>
        </authorList>
    </citation>
    <scope>NUCLEOTIDE SEQUENCE</scope>
</reference>
<dbReference type="PANTHER" id="PTHR44758">
    <property type="entry name" value="NAD(P) TRANSHYDROGENASE SUBUNIT BETA"/>
    <property type="match status" value="1"/>
</dbReference>
<keyword evidence="1" id="KW-0520">NAD</keyword>
<name>A0A382PGK4_9ZZZZ</name>
<proteinExistence type="predicted"/>
<evidence type="ECO:0000259" key="3">
    <source>
        <dbReference type="Pfam" id="PF02233"/>
    </source>
</evidence>
<keyword evidence="2" id="KW-0472">Membrane</keyword>
<keyword evidence="2" id="KW-1133">Transmembrane helix</keyword>
<evidence type="ECO:0000256" key="2">
    <source>
        <dbReference type="SAM" id="Phobius"/>
    </source>
</evidence>
<protein>
    <recommendedName>
        <fullName evidence="3">NADP transhydrogenase beta-like domain-containing protein</fullName>
    </recommendedName>
</protein>
<organism evidence="4">
    <name type="scientific">marine metagenome</name>
    <dbReference type="NCBI Taxonomy" id="408172"/>
    <lineage>
        <taxon>unclassified sequences</taxon>
        <taxon>metagenomes</taxon>
        <taxon>ecological metagenomes</taxon>
    </lineage>
</organism>
<dbReference type="InterPro" id="IPR034300">
    <property type="entry name" value="PNTB-like"/>
</dbReference>
<accession>A0A382PGK4</accession>
<dbReference type="EMBL" id="UINC01107271">
    <property type="protein sequence ID" value="SVC72514.1"/>
    <property type="molecule type" value="Genomic_DNA"/>
</dbReference>
<dbReference type="AlphaFoldDB" id="A0A382PGK4"/>
<dbReference type="PANTHER" id="PTHR44758:SF1">
    <property type="entry name" value="NAD(P) TRANSHYDROGENASE SUBUNIT BETA"/>
    <property type="match status" value="1"/>
</dbReference>
<evidence type="ECO:0000256" key="1">
    <source>
        <dbReference type="ARBA" id="ARBA00023027"/>
    </source>
</evidence>